<proteinExistence type="predicted"/>
<dbReference type="HOGENOM" id="CLU_2940258_0_0_10"/>
<organism evidence="1 2">
    <name type="scientific">Tannerella forsythia (strain ATCC 43037 / JCM 10827 / CCUG 21028 A / KCTC 5666 / FDC 338)</name>
    <name type="common">Bacteroides forsythus</name>
    <dbReference type="NCBI Taxonomy" id="203275"/>
    <lineage>
        <taxon>Bacteria</taxon>
        <taxon>Pseudomonadati</taxon>
        <taxon>Bacteroidota</taxon>
        <taxon>Bacteroidia</taxon>
        <taxon>Bacteroidales</taxon>
        <taxon>Tannerellaceae</taxon>
        <taxon>Tannerella</taxon>
    </lineage>
</organism>
<dbReference type="Proteomes" id="UP000005436">
    <property type="component" value="Chromosome"/>
</dbReference>
<dbReference type="AlphaFoldDB" id="G8UN05"/>
<dbReference type="KEGG" id="tfo:BFO_0727"/>
<sequence>MFCFFFFTPTKVQDSFRLPKLSVYTFHAGKGCLKILLSDNRKKADILPTSAFSWCRILKF</sequence>
<evidence type="ECO:0000313" key="2">
    <source>
        <dbReference type="Proteomes" id="UP000005436"/>
    </source>
</evidence>
<gene>
    <name evidence="1" type="ordered locus">BFO_0727</name>
</gene>
<protein>
    <submittedName>
        <fullName evidence="1">Uncharacterized protein</fullName>
    </submittedName>
</protein>
<reference evidence="2" key="1">
    <citation type="submission" date="2011-12" db="EMBL/GenBank/DDBJ databases">
        <title>Complete sequence of Tannerella forsythia ATCC 43037.</title>
        <authorList>
            <person name="Dewhirst F."/>
            <person name="Tanner A."/>
            <person name="Izard J."/>
            <person name="Brinkac L."/>
            <person name="Durkin A.S."/>
            <person name="Hostetler J."/>
            <person name="Shetty J."/>
            <person name="Torralba M."/>
            <person name="Gill S."/>
            <person name="Nelson K."/>
        </authorList>
    </citation>
    <scope>NUCLEOTIDE SEQUENCE [LARGE SCALE GENOMIC DNA]</scope>
    <source>
        <strain evidence="2">ATCC 43037 / JCM 10827 / CCUG 33226 / KCTC 5666 / FDC 338</strain>
    </source>
</reference>
<keyword evidence="2" id="KW-1185">Reference proteome</keyword>
<accession>G8UN05</accession>
<dbReference type="EMBL" id="CP003191">
    <property type="protein sequence ID" value="AEW22379.1"/>
    <property type="molecule type" value="Genomic_DNA"/>
</dbReference>
<evidence type="ECO:0000313" key="1">
    <source>
        <dbReference type="EMBL" id="AEW22379.1"/>
    </source>
</evidence>
<name>G8UN05_TANFA</name>